<evidence type="ECO:0000313" key="2">
    <source>
        <dbReference type="Proteomes" id="UP001163321"/>
    </source>
</evidence>
<keyword evidence="2" id="KW-1185">Reference proteome</keyword>
<comment type="caution">
    <text evidence="1">The sequence shown here is derived from an EMBL/GenBank/DDBJ whole genome shotgun (WGS) entry which is preliminary data.</text>
</comment>
<reference evidence="1 2" key="1">
    <citation type="journal article" date="2022" name="bioRxiv">
        <title>The genome of the oomycete Peronosclerospora sorghi, a cosmopolitan pathogen of maize and sorghum, is inflated with dispersed pseudogenes.</title>
        <authorList>
            <person name="Fletcher K."/>
            <person name="Martin F."/>
            <person name="Isakeit T."/>
            <person name="Cavanaugh K."/>
            <person name="Magill C."/>
            <person name="Michelmore R."/>
        </authorList>
    </citation>
    <scope>NUCLEOTIDE SEQUENCE [LARGE SCALE GENOMIC DNA]</scope>
    <source>
        <strain evidence="1">P6</strain>
    </source>
</reference>
<gene>
    <name evidence="1" type="ORF">PsorP6_016327</name>
</gene>
<dbReference type="EMBL" id="CM047587">
    <property type="protein sequence ID" value="KAI9907308.1"/>
    <property type="molecule type" value="Genomic_DNA"/>
</dbReference>
<name>A0ACC0VNK4_9STRA</name>
<evidence type="ECO:0000313" key="1">
    <source>
        <dbReference type="EMBL" id="KAI9907308.1"/>
    </source>
</evidence>
<sequence length="141" mass="15912">MLRGKDEVNQEAQEERGRLQVQRALFEAVSLKALHMFDVPAAEAEIRRRLWIIYFLQYLPVASSYANILELSLHDVAKSLAILREAPRASTINDDKLALMAVGDAYFIAEAGINPPKPHIITTPEGHKVLSEIMDKNLFEE</sequence>
<organism evidence="1 2">
    <name type="scientific">Peronosclerospora sorghi</name>
    <dbReference type="NCBI Taxonomy" id="230839"/>
    <lineage>
        <taxon>Eukaryota</taxon>
        <taxon>Sar</taxon>
        <taxon>Stramenopiles</taxon>
        <taxon>Oomycota</taxon>
        <taxon>Peronosporomycetes</taxon>
        <taxon>Peronosporales</taxon>
        <taxon>Peronosporaceae</taxon>
        <taxon>Peronosclerospora</taxon>
    </lineage>
</organism>
<accession>A0ACC0VNK4</accession>
<proteinExistence type="predicted"/>
<dbReference type="Proteomes" id="UP001163321">
    <property type="component" value="Chromosome 8"/>
</dbReference>
<protein>
    <submittedName>
        <fullName evidence="1">Uncharacterized protein</fullName>
    </submittedName>
</protein>